<reference evidence="2 3" key="1">
    <citation type="submission" date="2021-07" db="EMBL/GenBank/DDBJ databases">
        <title>Whole genome sequencing of non-tuberculosis mycobacteria type-strains.</title>
        <authorList>
            <person name="Igarashi Y."/>
            <person name="Osugi A."/>
            <person name="Mitarai S."/>
        </authorList>
    </citation>
    <scope>NUCLEOTIDE SEQUENCE [LARGE SCALE GENOMIC DNA]</scope>
    <source>
        <strain evidence="2 3">JCM 16370</strain>
    </source>
</reference>
<evidence type="ECO:0008006" key="4">
    <source>
        <dbReference type="Google" id="ProtNLM"/>
    </source>
</evidence>
<evidence type="ECO:0000256" key="1">
    <source>
        <dbReference type="SAM" id="Phobius"/>
    </source>
</evidence>
<keyword evidence="1" id="KW-1133">Transmembrane helix</keyword>
<keyword evidence="3" id="KW-1185">Reference proteome</keyword>
<organism evidence="2 3">
    <name type="scientific">Mycolicibacterium pallens</name>
    <dbReference type="NCBI Taxonomy" id="370524"/>
    <lineage>
        <taxon>Bacteria</taxon>
        <taxon>Bacillati</taxon>
        <taxon>Actinomycetota</taxon>
        <taxon>Actinomycetes</taxon>
        <taxon>Mycobacteriales</taxon>
        <taxon>Mycobacteriaceae</taxon>
        <taxon>Mycolicibacterium</taxon>
    </lineage>
</organism>
<protein>
    <recommendedName>
        <fullName evidence="4">Facilitated glucose transporter</fullName>
    </recommendedName>
</protein>
<feature type="transmembrane region" description="Helical" evidence="1">
    <location>
        <begin position="68"/>
        <end position="88"/>
    </location>
</feature>
<proteinExistence type="predicted"/>
<keyword evidence="1" id="KW-0472">Membrane</keyword>
<keyword evidence="1" id="KW-0812">Transmembrane</keyword>
<feature type="transmembrane region" description="Helical" evidence="1">
    <location>
        <begin position="95"/>
        <end position="114"/>
    </location>
</feature>
<accession>A0ABX8VK42</accession>
<dbReference type="Proteomes" id="UP000825367">
    <property type="component" value="Chromosome"/>
</dbReference>
<dbReference type="EMBL" id="CP080333">
    <property type="protein sequence ID" value="QYL15874.1"/>
    <property type="molecule type" value="Genomic_DNA"/>
</dbReference>
<gene>
    <name evidence="2" type="ORF">K0O64_22850</name>
</gene>
<evidence type="ECO:0000313" key="2">
    <source>
        <dbReference type="EMBL" id="QYL15874.1"/>
    </source>
</evidence>
<feature type="transmembrane region" description="Helical" evidence="1">
    <location>
        <begin position="126"/>
        <end position="147"/>
    </location>
</feature>
<sequence length="151" mass="15566">MGGRLVGVAARQHPDLTATKRSVEVAEDPGATHPAIRTVVLALLAVDGVLSAVAGALLLPLYVCGFPLPISALVSGLVNLALVWAAAYWTDSARLSALPLLTWLVTVAVLTLGGPGGDIVFGGPGVMAYSVLFFLALGAAPPAIFLWRRTR</sequence>
<dbReference type="RefSeq" id="WP_096312133.1">
    <property type="nucleotide sequence ID" value="NZ_BAAAVX010000040.1"/>
</dbReference>
<feature type="transmembrane region" description="Helical" evidence="1">
    <location>
        <begin position="39"/>
        <end position="62"/>
    </location>
</feature>
<evidence type="ECO:0000313" key="3">
    <source>
        <dbReference type="Proteomes" id="UP000825367"/>
    </source>
</evidence>
<name>A0ABX8VK42_9MYCO</name>